<proteinExistence type="predicted"/>
<evidence type="ECO:0000313" key="3">
    <source>
        <dbReference type="Proteomes" id="UP000590740"/>
    </source>
</evidence>
<organism evidence="2 3">
    <name type="scientific">Prosthecobacter vanneervenii</name>
    <dbReference type="NCBI Taxonomy" id="48466"/>
    <lineage>
        <taxon>Bacteria</taxon>
        <taxon>Pseudomonadati</taxon>
        <taxon>Verrucomicrobiota</taxon>
        <taxon>Verrucomicrobiia</taxon>
        <taxon>Verrucomicrobiales</taxon>
        <taxon>Verrucomicrobiaceae</taxon>
        <taxon>Prosthecobacter</taxon>
    </lineage>
</organism>
<dbReference type="EMBL" id="JACHIG010000007">
    <property type="protein sequence ID" value="MBB5033798.1"/>
    <property type="molecule type" value="Genomic_DNA"/>
</dbReference>
<feature type="transmembrane region" description="Helical" evidence="1">
    <location>
        <begin position="72"/>
        <end position="91"/>
    </location>
</feature>
<feature type="transmembrane region" description="Helical" evidence="1">
    <location>
        <begin position="111"/>
        <end position="133"/>
    </location>
</feature>
<accession>A0A7W8DL14</accession>
<dbReference type="Proteomes" id="UP000590740">
    <property type="component" value="Unassembled WGS sequence"/>
</dbReference>
<keyword evidence="3" id="KW-1185">Reference proteome</keyword>
<comment type="caution">
    <text evidence="2">The sequence shown here is derived from an EMBL/GenBank/DDBJ whole genome shotgun (WGS) entry which is preliminary data.</text>
</comment>
<keyword evidence="1" id="KW-1133">Transmembrane helix</keyword>
<evidence type="ECO:0000256" key="1">
    <source>
        <dbReference type="SAM" id="Phobius"/>
    </source>
</evidence>
<keyword evidence="1" id="KW-0812">Transmembrane</keyword>
<protein>
    <submittedName>
        <fullName evidence="2">Uncharacterized protein</fullName>
    </submittedName>
</protein>
<gene>
    <name evidence="2" type="ORF">HNQ65_003388</name>
</gene>
<evidence type="ECO:0000313" key="2">
    <source>
        <dbReference type="EMBL" id="MBB5033798.1"/>
    </source>
</evidence>
<name>A0A7W8DL14_9BACT</name>
<sequence length="148" mass="16847">MPATTWAKQARQIVIRRWQPEPLSEPVIDEELPNLSAIERSAEVVCFTCRRAEYWLSPQGTLREWLKFNLRLAIGIAVPALLVAPLVTLALERFNLWIDLISKSTSNFVLVPLSVLLVVGLIAGLVSIAKSILSMRLRHQQRRDPYNY</sequence>
<reference evidence="2 3" key="1">
    <citation type="submission" date="2020-08" db="EMBL/GenBank/DDBJ databases">
        <title>Genomic Encyclopedia of Type Strains, Phase IV (KMG-IV): sequencing the most valuable type-strain genomes for metagenomic binning, comparative biology and taxonomic classification.</title>
        <authorList>
            <person name="Goeker M."/>
        </authorList>
    </citation>
    <scope>NUCLEOTIDE SEQUENCE [LARGE SCALE GENOMIC DNA]</scope>
    <source>
        <strain evidence="2 3">DSM 12252</strain>
    </source>
</reference>
<keyword evidence="1" id="KW-0472">Membrane</keyword>
<dbReference type="AlphaFoldDB" id="A0A7W8DL14"/>